<feature type="transmembrane region" description="Helical" evidence="6">
    <location>
        <begin position="61"/>
        <end position="80"/>
    </location>
</feature>
<evidence type="ECO:0000259" key="7">
    <source>
        <dbReference type="Pfam" id="PF01694"/>
    </source>
</evidence>
<feature type="transmembrane region" description="Helical" evidence="6">
    <location>
        <begin position="32"/>
        <end position="54"/>
    </location>
</feature>
<reference evidence="8" key="1">
    <citation type="submission" date="2022-12" db="EMBL/GenBank/DDBJ databases">
        <title>Chromosome-level genome assembly of the bean flower thrips Megalurothrips usitatus.</title>
        <authorList>
            <person name="Ma L."/>
            <person name="Liu Q."/>
            <person name="Li H."/>
            <person name="Cai W."/>
        </authorList>
    </citation>
    <scope>NUCLEOTIDE SEQUENCE</scope>
    <source>
        <strain evidence="8">Cailab_2022a</strain>
    </source>
</reference>
<organism evidence="8 9">
    <name type="scientific">Megalurothrips usitatus</name>
    <name type="common">bean blossom thrips</name>
    <dbReference type="NCBI Taxonomy" id="439358"/>
    <lineage>
        <taxon>Eukaryota</taxon>
        <taxon>Metazoa</taxon>
        <taxon>Ecdysozoa</taxon>
        <taxon>Arthropoda</taxon>
        <taxon>Hexapoda</taxon>
        <taxon>Insecta</taxon>
        <taxon>Pterygota</taxon>
        <taxon>Neoptera</taxon>
        <taxon>Paraneoptera</taxon>
        <taxon>Thysanoptera</taxon>
        <taxon>Terebrantia</taxon>
        <taxon>Thripoidea</taxon>
        <taxon>Thripidae</taxon>
        <taxon>Megalurothrips</taxon>
    </lineage>
</organism>
<keyword evidence="4 6" id="KW-1133">Transmembrane helix</keyword>
<dbReference type="PANTHER" id="PTHR45840">
    <property type="entry name" value="RHOMBOID-RELATED PROTEIN"/>
    <property type="match status" value="1"/>
</dbReference>
<keyword evidence="5 6" id="KW-0472">Membrane</keyword>
<keyword evidence="9" id="KW-1185">Reference proteome</keyword>
<name>A0AAV7XM19_9NEOP</name>
<keyword evidence="3 6" id="KW-0812">Transmembrane</keyword>
<dbReference type="GO" id="GO:0004252">
    <property type="term" value="F:serine-type endopeptidase activity"/>
    <property type="evidence" value="ECO:0007669"/>
    <property type="project" value="InterPro"/>
</dbReference>
<feature type="domain" description="Peptidase S54 rhomboid" evidence="7">
    <location>
        <begin position="2"/>
        <end position="152"/>
    </location>
</feature>
<evidence type="ECO:0000313" key="8">
    <source>
        <dbReference type="EMBL" id="KAJ1527189.1"/>
    </source>
</evidence>
<dbReference type="Gene3D" id="1.20.1540.10">
    <property type="entry name" value="Rhomboid-like"/>
    <property type="match status" value="1"/>
</dbReference>
<evidence type="ECO:0000256" key="6">
    <source>
        <dbReference type="SAM" id="Phobius"/>
    </source>
</evidence>
<comment type="caution">
    <text evidence="8">The sequence shown here is derived from an EMBL/GenBank/DDBJ whole genome shotgun (WGS) entry which is preliminary data.</text>
</comment>
<dbReference type="InterPro" id="IPR022764">
    <property type="entry name" value="Peptidase_S54_rhomboid_dom"/>
</dbReference>
<comment type="subcellular location">
    <subcellularLocation>
        <location evidence="1">Membrane</location>
        <topology evidence="1">Multi-pass membrane protein</topology>
    </subcellularLocation>
</comment>
<comment type="similarity">
    <text evidence="2">Belongs to the peptidase S54 family.</text>
</comment>
<dbReference type="GO" id="GO:0016020">
    <property type="term" value="C:membrane"/>
    <property type="evidence" value="ECO:0007669"/>
    <property type="project" value="UniProtKB-SubCell"/>
</dbReference>
<dbReference type="EMBL" id="JAPTSV010000006">
    <property type="protein sequence ID" value="KAJ1527189.1"/>
    <property type="molecule type" value="Genomic_DNA"/>
</dbReference>
<protein>
    <recommendedName>
        <fullName evidence="7">Peptidase S54 rhomboid domain-containing protein</fullName>
    </recommendedName>
</protein>
<dbReference type="Pfam" id="PF01694">
    <property type="entry name" value="Rhomboid"/>
    <property type="match status" value="1"/>
</dbReference>
<evidence type="ECO:0000256" key="1">
    <source>
        <dbReference type="ARBA" id="ARBA00004141"/>
    </source>
</evidence>
<evidence type="ECO:0000256" key="5">
    <source>
        <dbReference type="ARBA" id="ARBA00023136"/>
    </source>
</evidence>
<gene>
    <name evidence="8" type="ORF">ONE63_008720</name>
</gene>
<feature type="transmembrane region" description="Helical" evidence="6">
    <location>
        <begin position="163"/>
        <end position="184"/>
    </location>
</feature>
<dbReference type="SUPFAM" id="SSF144091">
    <property type="entry name" value="Rhomboid-like"/>
    <property type="match status" value="1"/>
</dbReference>
<dbReference type="Proteomes" id="UP001075354">
    <property type="component" value="Chromosome 6"/>
</dbReference>
<evidence type="ECO:0000256" key="4">
    <source>
        <dbReference type="ARBA" id="ARBA00022989"/>
    </source>
</evidence>
<dbReference type="PANTHER" id="PTHR45840:SF2">
    <property type="entry name" value="PROTEIN RHOMBOID-RELATED"/>
    <property type="match status" value="1"/>
</dbReference>
<dbReference type="InterPro" id="IPR051739">
    <property type="entry name" value="Rhomboid_IM_Serine_Proteases"/>
</dbReference>
<feature type="transmembrane region" description="Helical" evidence="6">
    <location>
        <begin position="7"/>
        <end position="26"/>
    </location>
</feature>
<sequence>MVHGSLRIGAVYMAGVLAGSLGTSVFDTDVYLVGASGGVYALLAAHLANVLLNYNNMEFGIIRLIGIFVVASADVGVAIYDRYAADTLGAGVLGLAPGEALVEGLAAAGGLNLSGAAGGPLVGPVLVSRPVSYVAHLTGALAGLTIGLLVLKNFEQKLHEQLLWWVSLGVYAACTMFAVLFNVMNGAQPSFTFPSA</sequence>
<feature type="transmembrane region" description="Helical" evidence="6">
    <location>
        <begin position="133"/>
        <end position="151"/>
    </location>
</feature>
<dbReference type="AlphaFoldDB" id="A0AAV7XM19"/>
<evidence type="ECO:0000256" key="3">
    <source>
        <dbReference type="ARBA" id="ARBA00022692"/>
    </source>
</evidence>
<evidence type="ECO:0000313" key="9">
    <source>
        <dbReference type="Proteomes" id="UP001075354"/>
    </source>
</evidence>
<accession>A0AAV7XM19</accession>
<evidence type="ECO:0000256" key="2">
    <source>
        <dbReference type="ARBA" id="ARBA00009045"/>
    </source>
</evidence>
<dbReference type="InterPro" id="IPR035952">
    <property type="entry name" value="Rhomboid-like_sf"/>
</dbReference>
<proteinExistence type="inferred from homology"/>